<keyword evidence="2" id="KW-1185">Reference proteome</keyword>
<dbReference type="AlphaFoldDB" id="A0A1M5D6K3"/>
<name>A0A1M5D6K3_9BACE</name>
<dbReference type="SUPFAM" id="SSF53335">
    <property type="entry name" value="S-adenosyl-L-methionine-dependent methyltransferases"/>
    <property type="match status" value="1"/>
</dbReference>
<dbReference type="Proteomes" id="UP000184509">
    <property type="component" value="Unassembled WGS sequence"/>
</dbReference>
<dbReference type="RefSeq" id="WP_073402307.1">
    <property type="nucleotide sequence ID" value="NZ_FQTV01000011.1"/>
</dbReference>
<evidence type="ECO:0008006" key="3">
    <source>
        <dbReference type="Google" id="ProtNLM"/>
    </source>
</evidence>
<dbReference type="EMBL" id="FQTV01000011">
    <property type="protein sequence ID" value="SHF62507.1"/>
    <property type="molecule type" value="Genomic_DNA"/>
</dbReference>
<protein>
    <recommendedName>
        <fullName evidence="3">Methyltransferase domain-containing protein</fullName>
    </recommendedName>
</protein>
<organism evidence="1 2">
    <name type="scientific">Bacteroides luti</name>
    <dbReference type="NCBI Taxonomy" id="1297750"/>
    <lineage>
        <taxon>Bacteria</taxon>
        <taxon>Pseudomonadati</taxon>
        <taxon>Bacteroidota</taxon>
        <taxon>Bacteroidia</taxon>
        <taxon>Bacteroidales</taxon>
        <taxon>Bacteroidaceae</taxon>
        <taxon>Bacteroides</taxon>
    </lineage>
</organism>
<evidence type="ECO:0000313" key="1">
    <source>
        <dbReference type="EMBL" id="SHF62507.1"/>
    </source>
</evidence>
<dbReference type="InterPro" id="IPR029063">
    <property type="entry name" value="SAM-dependent_MTases_sf"/>
</dbReference>
<reference evidence="1 2" key="1">
    <citation type="submission" date="2016-11" db="EMBL/GenBank/DDBJ databases">
        <authorList>
            <person name="Jaros S."/>
            <person name="Januszkiewicz K."/>
            <person name="Wedrychowicz H."/>
        </authorList>
    </citation>
    <scope>NUCLEOTIDE SEQUENCE [LARGE SCALE GENOMIC DNA]</scope>
    <source>
        <strain evidence="1 2">DSM 26991</strain>
    </source>
</reference>
<dbReference type="OrthoDB" id="5464618at2"/>
<gene>
    <name evidence="1" type="ORF">SAMN05444405_11174</name>
</gene>
<accession>A0A1M5D6K3</accession>
<dbReference type="STRING" id="1297750.SAMN05444405_11174"/>
<sequence>MKKQMFYKRILIWLLRFRHRKGYGVHSPFAFNLITGVIYEKAQYYDYEYLNDLIEKTSQKYSSSWNRYLESAKIYEFIFRLANYAHPQTILEIGTSVGAGSVYLSCSRKNARFITVDKNSPTNTLAATLFKNYSGNIDFRFGDVSALVSGAISELDLLDFLFLHAGDYPLNAVQSMFEQCISKSNAGSVFLIQDIHKSSALKRWWKEIQLDERVGITFDLYDFGIIFFDRKKIKQHYIVNF</sequence>
<proteinExistence type="predicted"/>
<evidence type="ECO:0000313" key="2">
    <source>
        <dbReference type="Proteomes" id="UP000184509"/>
    </source>
</evidence>
<dbReference type="Gene3D" id="3.40.50.150">
    <property type="entry name" value="Vaccinia Virus protein VP39"/>
    <property type="match status" value="1"/>
</dbReference>